<reference evidence="1 2" key="1">
    <citation type="journal article" date="2011" name="J. Bacteriol.">
        <title>Complete genome sequence of the industrial strain Bacillus megaterium WSH-002.</title>
        <authorList>
            <person name="Liu L."/>
            <person name="Li Y."/>
            <person name="Zhang J."/>
            <person name="Zou W."/>
            <person name="Zhou Z."/>
            <person name="Liu J."/>
            <person name="Li X."/>
            <person name="Wang L."/>
            <person name="Chen J."/>
        </authorList>
    </citation>
    <scope>NUCLEOTIDE SEQUENCE [LARGE SCALE GENOMIC DNA]</scope>
    <source>
        <strain evidence="1 2">WSH-002</strain>
    </source>
</reference>
<evidence type="ECO:0000313" key="2">
    <source>
        <dbReference type="Proteomes" id="UP000001283"/>
    </source>
</evidence>
<dbReference type="AlphaFoldDB" id="A0A8D4BLR5"/>
<accession>A0A8D4BLR5</accession>
<sequence>MKKHHPFDDKILKRLNFSLEFVLVEHKIILYLYNVIHTE</sequence>
<name>A0A8D4BLR5_PRIMW</name>
<proteinExistence type="predicted"/>
<dbReference type="KEGG" id="bmh:BMWSH_4284"/>
<organism evidence="1 2">
    <name type="scientific">Priestia megaterium (strain WSH-002)</name>
    <name type="common">Bacillus megaterium</name>
    <dbReference type="NCBI Taxonomy" id="1006007"/>
    <lineage>
        <taxon>Bacteria</taxon>
        <taxon>Bacillati</taxon>
        <taxon>Bacillota</taxon>
        <taxon>Bacilli</taxon>
        <taxon>Bacillales</taxon>
        <taxon>Bacillaceae</taxon>
        <taxon>Priestia</taxon>
    </lineage>
</organism>
<protein>
    <submittedName>
        <fullName evidence="1">Uncharacterized protein</fullName>
    </submittedName>
</protein>
<dbReference type="EMBL" id="CP003017">
    <property type="protein sequence ID" value="AEN91163.1"/>
    <property type="molecule type" value="Genomic_DNA"/>
</dbReference>
<evidence type="ECO:0000313" key="1">
    <source>
        <dbReference type="EMBL" id="AEN91163.1"/>
    </source>
</evidence>
<dbReference type="Proteomes" id="UP000001283">
    <property type="component" value="Chromosome"/>
</dbReference>
<gene>
    <name evidence="1" type="ORF">BMWSH_4284</name>
</gene>